<feature type="domain" description="DUF3837" evidence="1">
    <location>
        <begin position="1"/>
        <end position="100"/>
    </location>
</feature>
<sequence>MVPSLARMSVIIKSQHETSVMTGNYEMAYICGLLCRLTGTVPPSLETPVQLQEDMMKLLENYSPEDDREKVVIKMLKFYKPDGLLDDQVRELYRMGLEEKTPWKR</sequence>
<dbReference type="AlphaFoldDB" id="A0A1E3AD34"/>
<evidence type="ECO:0000313" key="4">
    <source>
        <dbReference type="EMBL" id="ODR44101.1"/>
    </source>
</evidence>
<name>A0A1E3AD34_9FIRM</name>
<dbReference type="Proteomes" id="UP000094271">
    <property type="component" value="Unassembled WGS sequence"/>
</dbReference>
<proteinExistence type="predicted"/>
<dbReference type="EMBL" id="MCGI01000004">
    <property type="protein sequence ID" value="ODM09531.1"/>
    <property type="molecule type" value="Genomic_DNA"/>
</dbReference>
<dbReference type="EMBL" id="MEHA01000001">
    <property type="protein sequence ID" value="ODR55816.1"/>
    <property type="molecule type" value="Genomic_DNA"/>
</dbReference>
<dbReference type="InterPro" id="IPR038406">
    <property type="entry name" value="DUF3837_sf"/>
</dbReference>
<dbReference type="InterPro" id="IPR024212">
    <property type="entry name" value="DUF3837"/>
</dbReference>
<dbReference type="Gene3D" id="1.20.58.1400">
    <property type="entry name" value="Domain of unknown function DUF3837"/>
    <property type="match status" value="1"/>
</dbReference>
<gene>
    <name evidence="3" type="ORF">BEH84_03898</name>
    <name evidence="5" type="ORF">BEI59_01255</name>
    <name evidence="2" type="ORF">BEI61_02553</name>
    <name evidence="4" type="ORF">BEI63_31240</name>
</gene>
<dbReference type="Proteomes" id="UP000094869">
    <property type="component" value="Unassembled WGS sequence"/>
</dbReference>
<reference evidence="6 9" key="1">
    <citation type="submission" date="2016-07" db="EMBL/GenBank/DDBJ databases">
        <title>Characterization of isolates of Eisenbergiella tayi derived from blood cultures, using whole genome sequencing.</title>
        <authorList>
            <person name="Burdz T."/>
            <person name="Wiebe D."/>
            <person name="Huynh C."/>
            <person name="Bernard K."/>
        </authorList>
    </citation>
    <scope>NUCLEOTIDE SEQUENCE [LARGE SCALE GENOMIC DNA]</scope>
    <source>
        <strain evidence="2 6">NML 110608</strain>
        <strain evidence="3 9">NML 120489</strain>
    </source>
</reference>
<keyword evidence="8" id="KW-1185">Reference proteome</keyword>
<dbReference type="Proteomes" id="UP000094067">
    <property type="component" value="Unassembled WGS sequence"/>
</dbReference>
<evidence type="ECO:0000313" key="9">
    <source>
        <dbReference type="Proteomes" id="UP000095003"/>
    </source>
</evidence>
<dbReference type="EMBL" id="MCGH01000002">
    <property type="protein sequence ID" value="ODM06663.1"/>
    <property type="molecule type" value="Genomic_DNA"/>
</dbReference>
<evidence type="ECO:0000259" key="1">
    <source>
        <dbReference type="Pfam" id="PF12939"/>
    </source>
</evidence>
<dbReference type="EMBL" id="MEHD01000056">
    <property type="protein sequence ID" value="ODR44101.1"/>
    <property type="molecule type" value="Genomic_DNA"/>
</dbReference>
<evidence type="ECO:0000313" key="8">
    <source>
        <dbReference type="Proteomes" id="UP000094869"/>
    </source>
</evidence>
<evidence type="ECO:0000313" key="2">
    <source>
        <dbReference type="EMBL" id="ODM06663.1"/>
    </source>
</evidence>
<dbReference type="GeneID" id="93301866"/>
<dbReference type="RefSeq" id="WP_009252592.1">
    <property type="nucleotide sequence ID" value="NZ_DAWDRA010000700.1"/>
</dbReference>
<comment type="caution">
    <text evidence="2">The sequence shown here is derived from an EMBL/GenBank/DDBJ whole genome shotgun (WGS) entry which is preliminary data.</text>
</comment>
<protein>
    <recommendedName>
        <fullName evidence="1">DUF3837 domain-containing protein</fullName>
    </recommendedName>
</protein>
<evidence type="ECO:0000313" key="7">
    <source>
        <dbReference type="Proteomes" id="UP000094271"/>
    </source>
</evidence>
<organism evidence="2 6">
    <name type="scientific">Eisenbergiella tayi</name>
    <dbReference type="NCBI Taxonomy" id="1432052"/>
    <lineage>
        <taxon>Bacteria</taxon>
        <taxon>Bacillati</taxon>
        <taxon>Bacillota</taxon>
        <taxon>Clostridia</taxon>
        <taxon>Lachnospirales</taxon>
        <taxon>Lachnospiraceae</taxon>
        <taxon>Eisenbergiella</taxon>
    </lineage>
</organism>
<dbReference type="Proteomes" id="UP000095003">
    <property type="component" value="Unassembled WGS sequence"/>
</dbReference>
<reference evidence="5 7" key="3">
    <citation type="submission" date="2016-08" db="EMBL/GenBank/DDBJ databases">
        <authorList>
            <person name="Seilhamer J.J."/>
        </authorList>
    </citation>
    <scope>NUCLEOTIDE SEQUENCE [LARGE SCALE GENOMIC DNA]</scope>
    <source>
        <strain evidence="5 7">NML150140-1</strain>
    </source>
</reference>
<dbReference type="Pfam" id="PF12939">
    <property type="entry name" value="DUF3837"/>
    <property type="match status" value="1"/>
</dbReference>
<evidence type="ECO:0000313" key="5">
    <source>
        <dbReference type="EMBL" id="ODR55816.1"/>
    </source>
</evidence>
<evidence type="ECO:0000313" key="3">
    <source>
        <dbReference type="EMBL" id="ODM09531.1"/>
    </source>
</evidence>
<evidence type="ECO:0000313" key="6">
    <source>
        <dbReference type="Proteomes" id="UP000094067"/>
    </source>
</evidence>
<reference evidence="4 8" key="2">
    <citation type="submission" date="2016-08" db="EMBL/GenBank/DDBJ databases">
        <title>Characterization of Isolates of Eisenbergiella tayi Derived from Blood Cultures, Using Whole Genome Sequencing.</title>
        <authorList>
            <person name="Bernier A.-M."/>
            <person name="Burdz T."/>
            <person name="Wiebe D."/>
            <person name="Bernard K."/>
        </authorList>
    </citation>
    <scope>NUCLEOTIDE SEQUENCE [LARGE SCALE GENOMIC DNA]</scope>
    <source>
        <strain evidence="4 8">NML120146</strain>
    </source>
</reference>
<accession>A0A1E3AD34</accession>